<sequence length="92" mass="9398">MNRFLAETLSLLNAIIAVLIVVAGVGVGYQATGGAISGMFAGAVAGALVAELACGTIAYLVLIERHLSKIASDDVSQRAAGPSRLTRQEPVM</sequence>
<evidence type="ECO:0000256" key="2">
    <source>
        <dbReference type="SAM" id="Phobius"/>
    </source>
</evidence>
<organism evidence="3 4">
    <name type="scientific">Aquamicrobium ahrensii</name>
    <dbReference type="NCBI Taxonomy" id="469551"/>
    <lineage>
        <taxon>Bacteria</taxon>
        <taxon>Pseudomonadati</taxon>
        <taxon>Pseudomonadota</taxon>
        <taxon>Alphaproteobacteria</taxon>
        <taxon>Hyphomicrobiales</taxon>
        <taxon>Phyllobacteriaceae</taxon>
        <taxon>Aquamicrobium</taxon>
    </lineage>
</organism>
<proteinExistence type="predicted"/>
<comment type="caution">
    <text evidence="3">The sequence shown here is derived from an EMBL/GenBank/DDBJ whole genome shotgun (WGS) entry which is preliminary data.</text>
</comment>
<keyword evidence="4" id="KW-1185">Reference proteome</keyword>
<accession>A0ABV2KN47</accession>
<gene>
    <name evidence="3" type="ORF">ABID44_002842</name>
</gene>
<evidence type="ECO:0000313" key="3">
    <source>
        <dbReference type="EMBL" id="MET3662504.1"/>
    </source>
</evidence>
<keyword evidence="2" id="KW-0812">Transmembrane</keyword>
<keyword evidence="2" id="KW-1133">Transmembrane helix</keyword>
<evidence type="ECO:0000256" key="1">
    <source>
        <dbReference type="SAM" id="MobiDB-lite"/>
    </source>
</evidence>
<name>A0ABV2KN47_9HYPH</name>
<dbReference type="Proteomes" id="UP001549143">
    <property type="component" value="Unassembled WGS sequence"/>
</dbReference>
<feature type="transmembrane region" description="Helical" evidence="2">
    <location>
        <begin position="12"/>
        <end position="32"/>
    </location>
</feature>
<dbReference type="EMBL" id="JBEPMN010000012">
    <property type="protein sequence ID" value="MET3662504.1"/>
    <property type="molecule type" value="Genomic_DNA"/>
</dbReference>
<evidence type="ECO:0000313" key="4">
    <source>
        <dbReference type="Proteomes" id="UP001549143"/>
    </source>
</evidence>
<protein>
    <submittedName>
        <fullName evidence="3">Uncharacterized protein</fullName>
    </submittedName>
</protein>
<dbReference type="RefSeq" id="WP_354152357.1">
    <property type="nucleotide sequence ID" value="NZ_JBEPMN010000012.1"/>
</dbReference>
<keyword evidence="2" id="KW-0472">Membrane</keyword>
<reference evidence="3 4" key="1">
    <citation type="submission" date="2024-06" db="EMBL/GenBank/DDBJ databases">
        <title>Genomic Encyclopedia of Type Strains, Phase IV (KMG-IV): sequencing the most valuable type-strain genomes for metagenomic binning, comparative biology and taxonomic classification.</title>
        <authorList>
            <person name="Goeker M."/>
        </authorList>
    </citation>
    <scope>NUCLEOTIDE SEQUENCE [LARGE SCALE GENOMIC DNA]</scope>
    <source>
        <strain evidence="3 4">DSM 19730</strain>
    </source>
</reference>
<feature type="transmembrane region" description="Helical" evidence="2">
    <location>
        <begin position="38"/>
        <end position="62"/>
    </location>
</feature>
<feature type="region of interest" description="Disordered" evidence="1">
    <location>
        <begin position="72"/>
        <end position="92"/>
    </location>
</feature>